<dbReference type="Proteomes" id="UP000046395">
    <property type="component" value="Unassembled WGS sequence"/>
</dbReference>
<feature type="domain" description="ENTH" evidence="7">
    <location>
        <begin position="86"/>
        <end position="214"/>
    </location>
</feature>
<dbReference type="AlphaFoldDB" id="A0A5S6QSI8"/>
<dbReference type="SUPFAM" id="SSF48464">
    <property type="entry name" value="ENTH/VHS domain"/>
    <property type="match status" value="1"/>
</dbReference>
<dbReference type="InterPro" id="IPR035964">
    <property type="entry name" value="I/LWEQ_dom_sf"/>
</dbReference>
<dbReference type="InterPro" id="IPR011417">
    <property type="entry name" value="ANTH_dom"/>
</dbReference>
<evidence type="ECO:0000256" key="2">
    <source>
        <dbReference type="ARBA" id="ARBA00010135"/>
    </source>
</evidence>
<dbReference type="Gene3D" id="1.20.5.1700">
    <property type="match status" value="1"/>
</dbReference>
<evidence type="ECO:0000256" key="5">
    <source>
        <dbReference type="SAM" id="Coils"/>
    </source>
</evidence>
<evidence type="ECO:0000256" key="4">
    <source>
        <dbReference type="ARBA" id="ARBA00023203"/>
    </source>
</evidence>
<evidence type="ECO:0000259" key="8">
    <source>
        <dbReference type="PROSITE" id="PS50945"/>
    </source>
</evidence>
<feature type="coiled-coil region" evidence="5">
    <location>
        <begin position="423"/>
        <end position="595"/>
    </location>
</feature>
<dbReference type="GO" id="GO:0048268">
    <property type="term" value="P:clathrin coat assembly"/>
    <property type="evidence" value="ECO:0007669"/>
    <property type="project" value="TreeGrafter"/>
</dbReference>
<dbReference type="GO" id="GO:0051015">
    <property type="term" value="F:actin filament binding"/>
    <property type="evidence" value="ECO:0007669"/>
    <property type="project" value="TreeGrafter"/>
</dbReference>
<dbReference type="SMART" id="SM00273">
    <property type="entry name" value="ENTH"/>
    <property type="match status" value="1"/>
</dbReference>
<dbReference type="Pfam" id="PF07651">
    <property type="entry name" value="ANTH"/>
    <property type="match status" value="1"/>
</dbReference>
<dbReference type="InterPro" id="IPR008942">
    <property type="entry name" value="ENTH_VHS"/>
</dbReference>
<dbReference type="InterPro" id="IPR013809">
    <property type="entry name" value="ENTH"/>
</dbReference>
<dbReference type="SMART" id="SM00307">
    <property type="entry name" value="ILWEQ"/>
    <property type="match status" value="1"/>
</dbReference>
<protein>
    <submittedName>
        <fullName evidence="10">I/LWEQ domain-containing protein</fullName>
    </submittedName>
</protein>
<dbReference type="GO" id="GO:0030864">
    <property type="term" value="C:cortical actin cytoskeleton"/>
    <property type="evidence" value="ECO:0007669"/>
    <property type="project" value="TreeGrafter"/>
</dbReference>
<dbReference type="GO" id="GO:0035615">
    <property type="term" value="F:clathrin adaptor activity"/>
    <property type="evidence" value="ECO:0007669"/>
    <property type="project" value="TreeGrafter"/>
</dbReference>
<dbReference type="Pfam" id="PF01608">
    <property type="entry name" value="I_LWEQ"/>
    <property type="match status" value="1"/>
</dbReference>
<evidence type="ECO:0000256" key="3">
    <source>
        <dbReference type="ARBA" id="ARBA00022490"/>
    </source>
</evidence>
<sequence>MSTFSFGKLVSMFRPARANCRISFGPPNKLLQPIDGSLAFSTFFSLPPFLADKLIRAGQLFVQKPDMAMVNLSKGFSRKTLGIDADREEHEKLQAIAVSKAINSHVCAVKEKHLRTLILGTYRDRGAGTFWFHAIKLPLAGDPVVCWKFCHALHKLLRDGESHVLSDSLKYKSKLVDLGRLWRHVKDDSCQLIRNYCSLLVTKLEFHQRNPQIPGNMVLTAEQLESIGQKDVNNWFELAIEVLDYLDAIMVLQKSVFDSLDRSRASSMTPVGQCRLAPLILCILDSSCLYDTLVKIMFKLYSCLPGDLLSGHLERFLSVFKLLKQFYSSSSNLQYFKYLVSVPLLPEKPPNFSIASDFGNYVSPEVMLHDQRSESPCDSQTIEEAKLVDFSDLQEAPLPPSTEPPVGQDDCSTSRDAEREQVINLLRHELDDARATMLRTSQEHAVTTQKLREKIGMLEEGLSRSKDLIEQLSDENDRYRQTNEQLENEKNHLLDEKANGIDGRAAVVEEKFKKMKEVYNNLREEHINALVNLRDLQKESEEQKVALQAAQQASQGTRQKLTELQDARSELQQSCESLRSEVKSLRQQLDVRENVKQVCRIKWYHRWLLAILCLFWDCEARISELEARCATLSCGRSDIERRAEEAEGKVENLSNFLKEIYLLFCHIGKRMIEESEQETENPLFLQLSCSPDYFLSRTDKLRDLISMDSWNRSSLSAETPDVGLLEALVMLSHSLSIMLLCGYATTTIASTDSADDFRKHYEELTRKAKNYLTSIIGGENESSLIELRNSVEELRTAARQLVGSRSDIDADELADMYEEEIKLMENAILEAASKIEAILAKARKSNTGVRLEVHEKILESCTSLIQQVMMLVACAKKLQNEIVQQQCGVSSVKDFYKRNHEWAEGLLSAAKSIGSHAHLLVDAADKVVCQKGKFEELMAASKLVAAGTVQLVVASRVKADRNSELLSELSQKSKSVSSCVAAVLESVKAGKESLEEEELDFSKLSLHQTKRLEMEKQIRVLELESLLDKERKNLGALRKHHYQLGDSFEEQSTAELP</sequence>
<feature type="region of interest" description="Disordered" evidence="6">
    <location>
        <begin position="394"/>
        <end position="417"/>
    </location>
</feature>
<reference evidence="10" key="1">
    <citation type="submission" date="2019-12" db="UniProtKB">
        <authorList>
            <consortium name="WormBaseParasite"/>
        </authorList>
    </citation>
    <scope>IDENTIFICATION</scope>
</reference>
<organism evidence="9 10">
    <name type="scientific">Trichuris muris</name>
    <name type="common">Mouse whipworm</name>
    <dbReference type="NCBI Taxonomy" id="70415"/>
    <lineage>
        <taxon>Eukaryota</taxon>
        <taxon>Metazoa</taxon>
        <taxon>Ecdysozoa</taxon>
        <taxon>Nematoda</taxon>
        <taxon>Enoplea</taxon>
        <taxon>Dorylaimia</taxon>
        <taxon>Trichinellida</taxon>
        <taxon>Trichuridae</taxon>
        <taxon>Trichuris</taxon>
    </lineage>
</organism>
<dbReference type="GO" id="GO:0043325">
    <property type="term" value="F:phosphatidylinositol-3,4-bisphosphate binding"/>
    <property type="evidence" value="ECO:0007669"/>
    <property type="project" value="TreeGrafter"/>
</dbReference>
<comment type="subcellular location">
    <subcellularLocation>
        <location evidence="1">Cytoplasm</location>
    </subcellularLocation>
</comment>
<evidence type="ECO:0000259" key="7">
    <source>
        <dbReference type="PROSITE" id="PS50942"/>
    </source>
</evidence>
<dbReference type="GO" id="GO:0080025">
    <property type="term" value="F:phosphatidylinositol-3,5-bisphosphate binding"/>
    <property type="evidence" value="ECO:0007669"/>
    <property type="project" value="TreeGrafter"/>
</dbReference>
<dbReference type="GO" id="GO:0032051">
    <property type="term" value="F:clathrin light chain binding"/>
    <property type="evidence" value="ECO:0007669"/>
    <property type="project" value="TreeGrafter"/>
</dbReference>
<evidence type="ECO:0000313" key="9">
    <source>
        <dbReference type="Proteomes" id="UP000046395"/>
    </source>
</evidence>
<dbReference type="CDD" id="cd17006">
    <property type="entry name" value="ANTH_N_HIP1_like"/>
    <property type="match status" value="1"/>
</dbReference>
<name>A0A5S6QSI8_TRIMR</name>
<evidence type="ECO:0000256" key="6">
    <source>
        <dbReference type="SAM" id="MobiDB-lite"/>
    </source>
</evidence>
<proteinExistence type="inferred from homology"/>
<keyword evidence="9" id="KW-1185">Reference proteome</keyword>
<feature type="domain" description="I/LWEQ" evidence="8">
    <location>
        <begin position="805"/>
        <end position="1045"/>
    </location>
</feature>
<comment type="similarity">
    <text evidence="2">Belongs to the SLA2 family.</text>
</comment>
<dbReference type="Gene3D" id="1.20.1410.10">
    <property type="entry name" value="I/LWEQ domain"/>
    <property type="match status" value="1"/>
</dbReference>
<dbReference type="SUPFAM" id="SSF109885">
    <property type="entry name" value="I/LWEQ domain"/>
    <property type="match status" value="1"/>
</dbReference>
<dbReference type="InterPro" id="IPR002558">
    <property type="entry name" value="ILWEQ_dom"/>
</dbReference>
<evidence type="ECO:0000256" key="1">
    <source>
        <dbReference type="ARBA" id="ARBA00004496"/>
    </source>
</evidence>
<dbReference type="STRING" id="70415.A0A5S6QSI8"/>
<evidence type="ECO:0000313" key="10">
    <source>
        <dbReference type="WBParaSite" id="TMUE_2000010108.1"/>
    </source>
</evidence>
<dbReference type="PANTHER" id="PTHR10407:SF15">
    <property type="entry name" value="HUNTINGTIN INTERACTING PROTEIN 1"/>
    <property type="match status" value="1"/>
</dbReference>
<dbReference type="PROSITE" id="PS50942">
    <property type="entry name" value="ENTH"/>
    <property type="match status" value="1"/>
</dbReference>
<dbReference type="Gene3D" id="1.25.40.90">
    <property type="match status" value="1"/>
</dbReference>
<dbReference type="GO" id="GO:0030136">
    <property type="term" value="C:clathrin-coated vesicle"/>
    <property type="evidence" value="ECO:0007669"/>
    <property type="project" value="TreeGrafter"/>
</dbReference>
<dbReference type="PANTHER" id="PTHR10407">
    <property type="entry name" value="HUNTINGTIN INTERACTING PROTEIN 1"/>
    <property type="match status" value="1"/>
</dbReference>
<dbReference type="GO" id="GO:0007015">
    <property type="term" value="P:actin filament organization"/>
    <property type="evidence" value="ECO:0007669"/>
    <property type="project" value="TreeGrafter"/>
</dbReference>
<dbReference type="FunFam" id="1.25.40.90:FF:000012">
    <property type="entry name" value="Huntingtin interacting protein 1-related"/>
    <property type="match status" value="1"/>
</dbReference>
<dbReference type="InterPro" id="IPR030224">
    <property type="entry name" value="Sla2_fam"/>
</dbReference>
<dbReference type="WBParaSite" id="TMUE_2000010108.1">
    <property type="protein sequence ID" value="TMUE_2000010108.1"/>
    <property type="gene ID" value="WBGene00291420"/>
</dbReference>
<accession>A0A5S6QSI8</accession>
<keyword evidence="3" id="KW-0963">Cytoplasm</keyword>
<keyword evidence="5" id="KW-0175">Coiled coil</keyword>
<keyword evidence="4" id="KW-0009">Actin-binding</keyword>
<dbReference type="PROSITE" id="PS50945">
    <property type="entry name" value="I_LWEQ"/>
    <property type="match status" value="1"/>
</dbReference>
<dbReference type="GO" id="GO:0006897">
    <property type="term" value="P:endocytosis"/>
    <property type="evidence" value="ECO:0007669"/>
    <property type="project" value="InterPro"/>
</dbReference>